<protein>
    <submittedName>
        <fullName evidence="1">Uncharacterized protein</fullName>
    </submittedName>
</protein>
<keyword evidence="2" id="KW-1185">Reference proteome</keyword>
<dbReference type="InParanoid" id="A0A0D0CCY0"/>
<organism evidence="1 2">
    <name type="scientific">Paxillus rubicundulus Ve08.2h10</name>
    <dbReference type="NCBI Taxonomy" id="930991"/>
    <lineage>
        <taxon>Eukaryota</taxon>
        <taxon>Fungi</taxon>
        <taxon>Dikarya</taxon>
        <taxon>Basidiomycota</taxon>
        <taxon>Agaricomycotina</taxon>
        <taxon>Agaricomycetes</taxon>
        <taxon>Agaricomycetidae</taxon>
        <taxon>Boletales</taxon>
        <taxon>Paxilineae</taxon>
        <taxon>Paxillaceae</taxon>
        <taxon>Paxillus</taxon>
    </lineage>
</organism>
<dbReference type="HOGENOM" id="CLU_104733_0_0_1"/>
<reference evidence="2" key="2">
    <citation type="submission" date="2015-01" db="EMBL/GenBank/DDBJ databases">
        <title>Evolutionary Origins and Diversification of the Mycorrhizal Mutualists.</title>
        <authorList>
            <consortium name="DOE Joint Genome Institute"/>
            <consortium name="Mycorrhizal Genomics Consortium"/>
            <person name="Kohler A."/>
            <person name="Kuo A."/>
            <person name="Nagy L.G."/>
            <person name="Floudas D."/>
            <person name="Copeland A."/>
            <person name="Barry K.W."/>
            <person name="Cichocki N."/>
            <person name="Veneault-Fourrey C."/>
            <person name="LaButti K."/>
            <person name="Lindquist E.A."/>
            <person name="Lipzen A."/>
            <person name="Lundell T."/>
            <person name="Morin E."/>
            <person name="Murat C."/>
            <person name="Riley R."/>
            <person name="Ohm R."/>
            <person name="Sun H."/>
            <person name="Tunlid A."/>
            <person name="Henrissat B."/>
            <person name="Grigoriev I.V."/>
            <person name="Hibbett D.S."/>
            <person name="Martin F."/>
        </authorList>
    </citation>
    <scope>NUCLEOTIDE SEQUENCE [LARGE SCALE GENOMIC DNA]</scope>
    <source>
        <strain evidence="2">Ve08.2h10</strain>
    </source>
</reference>
<feature type="non-terminal residue" evidence="1">
    <location>
        <position position="233"/>
    </location>
</feature>
<gene>
    <name evidence="1" type="ORF">PAXRUDRAFT_178678</name>
</gene>
<name>A0A0D0CCY0_9AGAM</name>
<sequence>NNGWGYYEKIHEIFPSGGATGRSAFHASRSALPGITKSMDMVPVSPSLVVTKTSSENTTDGSAPPINYYCPNKRTLSTMSPNDNSSVASPSLLPSSSCPLVSTALTTSHQTGSKCSKVSAASGVRETNMSSGVTIVGVQGSIIHLAEMVKTSFLDPNIVIQETTAMLYADKEVSPEHWQFLIGFFMKNTSIAVIYMSIPDTTSHHSYIRDFYDGTAAPAEPVAGPSSVMLVRS</sequence>
<accession>A0A0D0CCY0</accession>
<proteinExistence type="predicted"/>
<reference evidence="1 2" key="1">
    <citation type="submission" date="2014-04" db="EMBL/GenBank/DDBJ databases">
        <authorList>
            <consortium name="DOE Joint Genome Institute"/>
            <person name="Kuo A."/>
            <person name="Kohler A."/>
            <person name="Jargeat P."/>
            <person name="Nagy L.G."/>
            <person name="Floudas D."/>
            <person name="Copeland A."/>
            <person name="Barry K.W."/>
            <person name="Cichocki N."/>
            <person name="Veneault-Fourrey C."/>
            <person name="LaButti K."/>
            <person name="Lindquist E.A."/>
            <person name="Lipzen A."/>
            <person name="Lundell T."/>
            <person name="Morin E."/>
            <person name="Murat C."/>
            <person name="Sun H."/>
            <person name="Tunlid A."/>
            <person name="Henrissat B."/>
            <person name="Grigoriev I.V."/>
            <person name="Hibbett D.S."/>
            <person name="Martin F."/>
            <person name="Nordberg H.P."/>
            <person name="Cantor M.N."/>
            <person name="Hua S.X."/>
        </authorList>
    </citation>
    <scope>NUCLEOTIDE SEQUENCE [LARGE SCALE GENOMIC DNA]</scope>
    <source>
        <strain evidence="1 2">Ve08.2h10</strain>
    </source>
</reference>
<dbReference type="EMBL" id="KN829843">
    <property type="protein sequence ID" value="KIK73353.1"/>
    <property type="molecule type" value="Genomic_DNA"/>
</dbReference>
<evidence type="ECO:0000313" key="2">
    <source>
        <dbReference type="Proteomes" id="UP000054538"/>
    </source>
</evidence>
<evidence type="ECO:0000313" key="1">
    <source>
        <dbReference type="EMBL" id="KIK73353.1"/>
    </source>
</evidence>
<dbReference type="AlphaFoldDB" id="A0A0D0CCY0"/>
<dbReference type="Proteomes" id="UP000054538">
    <property type="component" value="Unassembled WGS sequence"/>
</dbReference>